<dbReference type="PROSITE" id="PS00463">
    <property type="entry name" value="ZN2_CY6_FUNGAL_1"/>
    <property type="match status" value="1"/>
</dbReference>
<feature type="compositionally biased region" description="Basic and acidic residues" evidence="6">
    <location>
        <begin position="150"/>
        <end position="159"/>
    </location>
</feature>
<dbReference type="Pfam" id="PF00172">
    <property type="entry name" value="Zn_clus"/>
    <property type="match status" value="1"/>
</dbReference>
<feature type="compositionally biased region" description="Low complexity" evidence="6">
    <location>
        <begin position="130"/>
        <end position="145"/>
    </location>
</feature>
<protein>
    <recommendedName>
        <fullName evidence="7">Zn(2)-C6 fungal-type domain-containing protein</fullName>
    </recommendedName>
</protein>
<dbReference type="GO" id="GO:0000981">
    <property type="term" value="F:DNA-binding transcription factor activity, RNA polymerase II-specific"/>
    <property type="evidence" value="ECO:0007669"/>
    <property type="project" value="InterPro"/>
</dbReference>
<evidence type="ECO:0000256" key="3">
    <source>
        <dbReference type="ARBA" id="ARBA00023015"/>
    </source>
</evidence>
<feature type="compositionally biased region" description="Low complexity" evidence="6">
    <location>
        <begin position="18"/>
        <end position="30"/>
    </location>
</feature>
<feature type="domain" description="Zn(2)-C6 fungal-type" evidence="7">
    <location>
        <begin position="267"/>
        <end position="295"/>
    </location>
</feature>
<dbReference type="EMBL" id="MU006300">
    <property type="protein sequence ID" value="KAF2852076.1"/>
    <property type="molecule type" value="Genomic_DNA"/>
</dbReference>
<dbReference type="Proteomes" id="UP000799423">
    <property type="component" value="Unassembled WGS sequence"/>
</dbReference>
<name>A0A6A7B951_9PLEO</name>
<feature type="region of interest" description="Disordered" evidence="6">
    <location>
        <begin position="300"/>
        <end position="352"/>
    </location>
</feature>
<dbReference type="CDD" id="cd00067">
    <property type="entry name" value="GAL4"/>
    <property type="match status" value="1"/>
</dbReference>
<feature type="region of interest" description="Disordered" evidence="6">
    <location>
        <begin position="78"/>
        <end position="102"/>
    </location>
</feature>
<feature type="region of interest" description="Disordered" evidence="6">
    <location>
        <begin position="1"/>
        <end position="55"/>
    </location>
</feature>
<dbReference type="Gene3D" id="4.10.240.10">
    <property type="entry name" value="Zn(2)-C6 fungal-type DNA-binding domain"/>
    <property type="match status" value="1"/>
</dbReference>
<proteinExistence type="predicted"/>
<dbReference type="Pfam" id="PF04082">
    <property type="entry name" value="Fungal_trans"/>
    <property type="match status" value="1"/>
</dbReference>
<evidence type="ECO:0000256" key="6">
    <source>
        <dbReference type="SAM" id="MobiDB-lite"/>
    </source>
</evidence>
<feature type="region of interest" description="Disordered" evidence="6">
    <location>
        <begin position="119"/>
        <end position="176"/>
    </location>
</feature>
<evidence type="ECO:0000256" key="1">
    <source>
        <dbReference type="ARBA" id="ARBA00004123"/>
    </source>
</evidence>
<gene>
    <name evidence="8" type="ORF">T440DRAFT_393811</name>
</gene>
<dbReference type="InterPro" id="IPR007219">
    <property type="entry name" value="XnlR_reg_dom"/>
</dbReference>
<evidence type="ECO:0000259" key="7">
    <source>
        <dbReference type="PROSITE" id="PS50048"/>
    </source>
</evidence>
<evidence type="ECO:0000313" key="9">
    <source>
        <dbReference type="Proteomes" id="UP000799423"/>
    </source>
</evidence>
<evidence type="ECO:0000256" key="4">
    <source>
        <dbReference type="ARBA" id="ARBA00023163"/>
    </source>
</evidence>
<dbReference type="GO" id="GO:0003677">
    <property type="term" value="F:DNA binding"/>
    <property type="evidence" value="ECO:0007669"/>
    <property type="project" value="InterPro"/>
</dbReference>
<organism evidence="8 9">
    <name type="scientific">Plenodomus tracheiphilus IPT5</name>
    <dbReference type="NCBI Taxonomy" id="1408161"/>
    <lineage>
        <taxon>Eukaryota</taxon>
        <taxon>Fungi</taxon>
        <taxon>Dikarya</taxon>
        <taxon>Ascomycota</taxon>
        <taxon>Pezizomycotina</taxon>
        <taxon>Dothideomycetes</taxon>
        <taxon>Pleosporomycetidae</taxon>
        <taxon>Pleosporales</taxon>
        <taxon>Pleosporineae</taxon>
        <taxon>Leptosphaeriaceae</taxon>
        <taxon>Plenodomus</taxon>
    </lineage>
</organism>
<dbReference type="GO" id="GO:0008270">
    <property type="term" value="F:zinc ion binding"/>
    <property type="evidence" value="ECO:0007669"/>
    <property type="project" value="InterPro"/>
</dbReference>
<comment type="subcellular location">
    <subcellularLocation>
        <location evidence="1">Nucleus</location>
    </subcellularLocation>
</comment>
<evidence type="ECO:0000313" key="8">
    <source>
        <dbReference type="EMBL" id="KAF2852076.1"/>
    </source>
</evidence>
<feature type="compositionally biased region" description="Polar residues" evidence="6">
    <location>
        <begin position="44"/>
        <end position="55"/>
    </location>
</feature>
<feature type="compositionally biased region" description="Pro residues" evidence="6">
    <location>
        <begin position="1"/>
        <end position="17"/>
    </location>
</feature>
<keyword evidence="3" id="KW-0805">Transcription regulation</keyword>
<dbReference type="PANTHER" id="PTHR47338:SF11">
    <property type="entry name" value="ZN(II)2CYS6 TRANSCRIPTION FACTOR (EUROFUNG)"/>
    <property type="match status" value="1"/>
</dbReference>
<dbReference type="PANTHER" id="PTHR47338">
    <property type="entry name" value="ZN(II)2CYS6 TRANSCRIPTION FACTOR (EUROFUNG)-RELATED"/>
    <property type="match status" value="1"/>
</dbReference>
<evidence type="ECO:0000256" key="2">
    <source>
        <dbReference type="ARBA" id="ARBA00022723"/>
    </source>
</evidence>
<feature type="compositionally biased region" description="Polar residues" evidence="6">
    <location>
        <begin position="300"/>
        <end position="319"/>
    </location>
</feature>
<dbReference type="InterPro" id="IPR036864">
    <property type="entry name" value="Zn2-C6_fun-type_DNA-bd_sf"/>
</dbReference>
<feature type="compositionally biased region" description="Basic and acidic residues" evidence="6">
    <location>
        <begin position="339"/>
        <end position="348"/>
    </location>
</feature>
<keyword evidence="2" id="KW-0479">Metal-binding</keyword>
<dbReference type="InterPro" id="IPR001138">
    <property type="entry name" value="Zn2Cys6_DnaBD"/>
</dbReference>
<dbReference type="CDD" id="cd12148">
    <property type="entry name" value="fungal_TF_MHR"/>
    <property type="match status" value="1"/>
</dbReference>
<dbReference type="AlphaFoldDB" id="A0A6A7B951"/>
<dbReference type="GO" id="GO:0006351">
    <property type="term" value="P:DNA-templated transcription"/>
    <property type="evidence" value="ECO:0007669"/>
    <property type="project" value="InterPro"/>
</dbReference>
<reference evidence="8" key="1">
    <citation type="submission" date="2020-01" db="EMBL/GenBank/DDBJ databases">
        <authorList>
            <consortium name="DOE Joint Genome Institute"/>
            <person name="Haridas S."/>
            <person name="Albert R."/>
            <person name="Binder M."/>
            <person name="Bloem J."/>
            <person name="Labutti K."/>
            <person name="Salamov A."/>
            <person name="Andreopoulos B."/>
            <person name="Baker S.E."/>
            <person name="Barry K."/>
            <person name="Bills G."/>
            <person name="Bluhm B.H."/>
            <person name="Cannon C."/>
            <person name="Castanera R."/>
            <person name="Culley D.E."/>
            <person name="Daum C."/>
            <person name="Ezra D."/>
            <person name="Gonzalez J.B."/>
            <person name="Henrissat B."/>
            <person name="Kuo A."/>
            <person name="Liang C."/>
            <person name="Lipzen A."/>
            <person name="Lutzoni F."/>
            <person name="Magnuson J."/>
            <person name="Mondo S."/>
            <person name="Nolan M."/>
            <person name="Ohm R."/>
            <person name="Pangilinan J."/>
            <person name="Park H.-J."/>
            <person name="Ramirez L."/>
            <person name="Alfaro M."/>
            <person name="Sun H."/>
            <person name="Tritt A."/>
            <person name="Yoshinaga Y."/>
            <person name="Zwiers L.-H."/>
            <person name="Turgeon B.G."/>
            <person name="Goodwin S.B."/>
            <person name="Spatafora J.W."/>
            <person name="Crous P.W."/>
            <person name="Grigoriev I.V."/>
        </authorList>
    </citation>
    <scope>NUCLEOTIDE SEQUENCE</scope>
    <source>
        <strain evidence="8">IPT5</strain>
    </source>
</reference>
<evidence type="ECO:0000256" key="5">
    <source>
        <dbReference type="ARBA" id="ARBA00023242"/>
    </source>
</evidence>
<dbReference type="GO" id="GO:0005634">
    <property type="term" value="C:nucleus"/>
    <property type="evidence" value="ECO:0007669"/>
    <property type="project" value="UniProtKB-SubCell"/>
</dbReference>
<dbReference type="InterPro" id="IPR050815">
    <property type="entry name" value="TF_fung"/>
</dbReference>
<dbReference type="SMART" id="SM00066">
    <property type="entry name" value="GAL4"/>
    <property type="match status" value="1"/>
</dbReference>
<keyword evidence="5" id="KW-0539">Nucleus</keyword>
<dbReference type="SUPFAM" id="SSF57701">
    <property type="entry name" value="Zn2/Cys6 DNA-binding domain"/>
    <property type="match status" value="1"/>
</dbReference>
<sequence>MSRPPSIPSHPGPPPSYTPYSSTHASSSRPELMTSGHRSRSRDTSGYQHSPQQLPSLRTLLEPELLDKKSLNAPQRTIGTLGAHGLPSRYGSSSPTLKRRHEADWHSRAYPQHNAIISQTPYFQHPPPSISHTDSQSTTSSTSGSAFHPSRYESQRHDSYVQPSHGDPSGTNYRLSLSTADSLGSITNHAAQDELGDMDRPVRRRLDGSRAPLRASRCVGQRDMPGEGVCYVYEDGTYCRAIIDGEPVNPSWGITKAGKPRKRLAQACLTCREKKIKCEPGVPKCHQCAKSQRVCRGSQNQAGMDTASGETSPSNSTPVYKNPSLEGPSPVATTHRNKAPGEPRDSSTKFDIWNLGAPFRPRTVRPNLNAGSRDMSVHSIDSDWSGSMTEQGFDDPRRASHQDRLAIQWEQDPFETDPRLTMHLLDIYFLHAGRATYGVFPRRPFLAWVESNRDKSPDSLMLLYSILATGSLYSNDPDKRVLGKRFAYVASYAAEKRFGKFSLQLCQTRLLLALYNFARGKSQEAWDFCGAGVHAISALRLNSEEGVRDLSESIQDSIFDFDHLTFEECCRRTFWSGFLMERYNGFLGGTLFVLNIEDAFVRLPCRDSMYEASTPTEAPFFDEALLSGQIPSNAPLLGDMAYSCLIAAIWGDVLTFTERAARRPDHGYELHYEQFYTRAYEKLAIWRSILPANLRYSSQNLDASTIEGNAGAFISIHTLHYAALIRLNRHVRTHALPTDKVRRNIEEAIRNSSSVLAMMHSLATISRQRRLAIGTSSEFPYSTPFPGHALLQSIDVLTSAGTFATLPDLLASIAVTISCMDELVDFWTSARSQQNMVTERLKQLTEVAGQDQRGVRNGSHGSYWKLDRSLESTFGNDDVLYKSDDQLLFDVVGQLSGH</sequence>
<keyword evidence="9" id="KW-1185">Reference proteome</keyword>
<accession>A0A6A7B951</accession>
<dbReference type="OrthoDB" id="5426798at2759"/>
<keyword evidence="4" id="KW-0804">Transcription</keyword>
<dbReference type="PROSITE" id="PS50048">
    <property type="entry name" value="ZN2_CY6_FUNGAL_2"/>
    <property type="match status" value="1"/>
</dbReference>